<reference evidence="1 2" key="1">
    <citation type="submission" date="2019-09" db="EMBL/GenBank/DDBJ databases">
        <title>A chromosome-level genome assembly of the Chinese tupelo Nyssa sinensis.</title>
        <authorList>
            <person name="Yang X."/>
            <person name="Kang M."/>
            <person name="Yang Y."/>
            <person name="Xiong H."/>
            <person name="Wang M."/>
            <person name="Zhang Z."/>
            <person name="Wang Z."/>
            <person name="Wu H."/>
            <person name="Ma T."/>
            <person name="Liu J."/>
            <person name="Xi Z."/>
        </authorList>
    </citation>
    <scope>NUCLEOTIDE SEQUENCE [LARGE SCALE GENOMIC DNA]</scope>
    <source>
        <strain evidence="1">J267</strain>
        <tissue evidence="1">Leaf</tissue>
    </source>
</reference>
<evidence type="ECO:0000313" key="1">
    <source>
        <dbReference type="EMBL" id="KAA8521662.1"/>
    </source>
</evidence>
<gene>
    <name evidence="1" type="ORF">F0562_012348</name>
</gene>
<organism evidence="1 2">
    <name type="scientific">Nyssa sinensis</name>
    <dbReference type="NCBI Taxonomy" id="561372"/>
    <lineage>
        <taxon>Eukaryota</taxon>
        <taxon>Viridiplantae</taxon>
        <taxon>Streptophyta</taxon>
        <taxon>Embryophyta</taxon>
        <taxon>Tracheophyta</taxon>
        <taxon>Spermatophyta</taxon>
        <taxon>Magnoliopsida</taxon>
        <taxon>eudicotyledons</taxon>
        <taxon>Gunneridae</taxon>
        <taxon>Pentapetalae</taxon>
        <taxon>asterids</taxon>
        <taxon>Cornales</taxon>
        <taxon>Nyssaceae</taxon>
        <taxon>Nyssa</taxon>
    </lineage>
</organism>
<dbReference type="EMBL" id="CM018048">
    <property type="protein sequence ID" value="KAA8521662.1"/>
    <property type="molecule type" value="Genomic_DNA"/>
</dbReference>
<dbReference type="AlphaFoldDB" id="A0A5J4ZWA0"/>
<evidence type="ECO:0000313" key="2">
    <source>
        <dbReference type="Proteomes" id="UP000325577"/>
    </source>
</evidence>
<proteinExistence type="predicted"/>
<protein>
    <submittedName>
        <fullName evidence="1">Uncharacterized protein</fullName>
    </submittedName>
</protein>
<keyword evidence="2" id="KW-1185">Reference proteome</keyword>
<name>A0A5J4ZWA0_9ASTE</name>
<sequence>MCGSLESRLDWVGWMIEGPDLYKSSAWLRVKLEEDVGLVESSGTQKDLLKWRIPNSSAMAAELVDAGLTPFAGERTGHRYHKNQRLSVEGWNWQMAVGIETRGLECEQFSFRGLDCRLMQY</sequence>
<dbReference type="Proteomes" id="UP000325577">
    <property type="component" value="Linkage Group LG5"/>
</dbReference>
<accession>A0A5J4ZWA0</accession>